<comment type="caution">
    <text evidence="9">The sequence shown here is derived from an EMBL/GenBank/DDBJ whole genome shotgun (WGS) entry which is preliminary data.</text>
</comment>
<feature type="signal peptide" evidence="7">
    <location>
        <begin position="1"/>
        <end position="24"/>
    </location>
</feature>
<dbReference type="InterPro" id="IPR017978">
    <property type="entry name" value="GPCR_3_C"/>
</dbReference>
<feature type="transmembrane region" description="Helical" evidence="6">
    <location>
        <begin position="484"/>
        <end position="505"/>
    </location>
</feature>
<feature type="region of interest" description="Disordered" evidence="5">
    <location>
        <begin position="561"/>
        <end position="635"/>
    </location>
</feature>
<keyword evidence="4 6" id="KW-0472">Membrane</keyword>
<dbReference type="GO" id="GO:0004930">
    <property type="term" value="F:G protein-coupled receptor activity"/>
    <property type="evidence" value="ECO:0007669"/>
    <property type="project" value="InterPro"/>
</dbReference>
<sequence>MAQIRSFIFLIIGWCSILPRPSSSAITSTKTGYDTLHGTDAICWESQIITSANIDDSTISSSVGSSIFNVEGLVNNSLSASRNDSYVMDILSSCPNGTWLQISAPQDLAPPAPLTNVEYNYTVQGTIYIASLPGLEIASDDPTKAKVLIETIACRVSSSFCSPFVDEQTEVALAGQLGASVELKDTHTNMGKLVLDLELSNSSIYTFNVQVPTLIEEDGLYNIIGVATFFVGSSSQPERRYDVANSLARERSNQYMVYSDPPIISKVEPQAYIIAYLLIGISAAILVTMITLTLKYYDSQVMQICQVPFLLTYQVAALMAVLSSILMEAKSDVYCNWSLPLIMIPVHVHNAITLGRLYRIHTVVSPLLSDHFTRASVQRFPIRLQMKVLSLCLHGKWQDGDDSKQIRRTIARLVIQPFELAFEYERDYSIGRPLCTAEILNQQENIHESLAVYSLIWLGFLGLTVLGMAYVSRGLPSILNESQAIFSSVIYSLLASLIIGIALYMTRTPDASPGLRFVMFVALVIVTVMVPTLRIVGPKLILAHAGMKIMLHQMISEHNNQHKPNAMRSSSRQSNHVHISGTSLTNPIGIPQSQGTQGNTTRAPTETLKEAHGDDETKESQSKNENSANSEDKSKRLGSLQAGMDGQNEQVLQDFESHVDEDSAVFIPAGNAPPNEILGKVVELQRRLDKITKRIAYGIAVPPEDWRLLSTLTGNLGSTLANAKFEEEEKCETNNA</sequence>
<evidence type="ECO:0000313" key="10">
    <source>
        <dbReference type="Proteomes" id="UP001295423"/>
    </source>
</evidence>
<feature type="compositionally biased region" description="Basic and acidic residues" evidence="5">
    <location>
        <begin position="607"/>
        <end position="622"/>
    </location>
</feature>
<keyword evidence="3 6" id="KW-1133">Transmembrane helix</keyword>
<evidence type="ECO:0000256" key="2">
    <source>
        <dbReference type="ARBA" id="ARBA00022692"/>
    </source>
</evidence>
<feature type="chain" id="PRO_5041973850" description="G-protein coupled receptors family 3 profile domain-containing protein" evidence="7">
    <location>
        <begin position="25"/>
        <end position="736"/>
    </location>
</feature>
<feature type="transmembrane region" description="Helical" evidence="6">
    <location>
        <begin position="309"/>
        <end position="327"/>
    </location>
</feature>
<evidence type="ECO:0000256" key="4">
    <source>
        <dbReference type="ARBA" id="ARBA00023136"/>
    </source>
</evidence>
<dbReference type="AlphaFoldDB" id="A0AAD2FV67"/>
<feature type="compositionally biased region" description="Polar residues" evidence="5">
    <location>
        <begin position="567"/>
        <end position="604"/>
    </location>
</feature>
<keyword evidence="7" id="KW-0732">Signal</keyword>
<name>A0AAD2FV67_9STRA</name>
<evidence type="ECO:0000313" key="9">
    <source>
        <dbReference type="EMBL" id="CAJ1953332.1"/>
    </source>
</evidence>
<evidence type="ECO:0000259" key="8">
    <source>
        <dbReference type="Pfam" id="PF00003"/>
    </source>
</evidence>
<dbReference type="Proteomes" id="UP001295423">
    <property type="component" value="Unassembled WGS sequence"/>
</dbReference>
<evidence type="ECO:0000256" key="7">
    <source>
        <dbReference type="SAM" id="SignalP"/>
    </source>
</evidence>
<gene>
    <name evidence="9" type="ORF">CYCCA115_LOCUS13977</name>
</gene>
<feature type="transmembrane region" description="Helical" evidence="6">
    <location>
        <begin position="273"/>
        <end position="297"/>
    </location>
</feature>
<comment type="subcellular location">
    <subcellularLocation>
        <location evidence="1">Membrane</location>
        <topology evidence="1">Multi-pass membrane protein</topology>
    </subcellularLocation>
</comment>
<evidence type="ECO:0000256" key="1">
    <source>
        <dbReference type="ARBA" id="ARBA00004141"/>
    </source>
</evidence>
<feature type="transmembrane region" description="Helical" evidence="6">
    <location>
        <begin position="517"/>
        <end position="537"/>
    </location>
</feature>
<feature type="transmembrane region" description="Helical" evidence="6">
    <location>
        <begin position="450"/>
        <end position="472"/>
    </location>
</feature>
<protein>
    <recommendedName>
        <fullName evidence="8">G-protein coupled receptors family 3 profile domain-containing protein</fullName>
    </recommendedName>
</protein>
<dbReference type="EMBL" id="CAKOGP040001825">
    <property type="protein sequence ID" value="CAJ1953332.1"/>
    <property type="molecule type" value="Genomic_DNA"/>
</dbReference>
<keyword evidence="10" id="KW-1185">Reference proteome</keyword>
<dbReference type="Pfam" id="PF00003">
    <property type="entry name" value="7tm_3"/>
    <property type="match status" value="1"/>
</dbReference>
<dbReference type="GO" id="GO:0016020">
    <property type="term" value="C:membrane"/>
    <property type="evidence" value="ECO:0007669"/>
    <property type="project" value="UniProtKB-SubCell"/>
</dbReference>
<organism evidence="9 10">
    <name type="scientific">Cylindrotheca closterium</name>
    <dbReference type="NCBI Taxonomy" id="2856"/>
    <lineage>
        <taxon>Eukaryota</taxon>
        <taxon>Sar</taxon>
        <taxon>Stramenopiles</taxon>
        <taxon>Ochrophyta</taxon>
        <taxon>Bacillariophyta</taxon>
        <taxon>Bacillariophyceae</taxon>
        <taxon>Bacillariophycidae</taxon>
        <taxon>Bacillariales</taxon>
        <taxon>Bacillariaceae</taxon>
        <taxon>Cylindrotheca</taxon>
    </lineage>
</organism>
<reference evidence="9" key="1">
    <citation type="submission" date="2023-08" db="EMBL/GenBank/DDBJ databases">
        <authorList>
            <person name="Audoor S."/>
            <person name="Bilcke G."/>
        </authorList>
    </citation>
    <scope>NUCLEOTIDE SEQUENCE</scope>
</reference>
<proteinExistence type="predicted"/>
<keyword evidence="2 6" id="KW-0812">Transmembrane</keyword>
<accession>A0AAD2FV67</accession>
<evidence type="ECO:0000256" key="5">
    <source>
        <dbReference type="SAM" id="MobiDB-lite"/>
    </source>
</evidence>
<evidence type="ECO:0000256" key="3">
    <source>
        <dbReference type="ARBA" id="ARBA00022989"/>
    </source>
</evidence>
<feature type="domain" description="G-protein coupled receptors family 3 profile" evidence="8">
    <location>
        <begin position="271"/>
        <end position="539"/>
    </location>
</feature>
<evidence type="ECO:0000256" key="6">
    <source>
        <dbReference type="SAM" id="Phobius"/>
    </source>
</evidence>